<name>A0A7Y9ULZ1_9ACTN</name>
<feature type="chain" id="PRO_5030765880" evidence="1">
    <location>
        <begin position="39"/>
        <end position="386"/>
    </location>
</feature>
<keyword evidence="2" id="KW-0378">Hydrolase</keyword>
<organism evidence="2 3">
    <name type="scientific">Nocardioides perillae</name>
    <dbReference type="NCBI Taxonomy" id="1119534"/>
    <lineage>
        <taxon>Bacteria</taxon>
        <taxon>Bacillati</taxon>
        <taxon>Actinomycetota</taxon>
        <taxon>Actinomycetes</taxon>
        <taxon>Propionibacteriales</taxon>
        <taxon>Nocardioidaceae</taxon>
        <taxon>Nocardioides</taxon>
    </lineage>
</organism>
<dbReference type="AlphaFoldDB" id="A0A7Y9ULZ1"/>
<dbReference type="EMBL" id="JACCAC010000001">
    <property type="protein sequence ID" value="NYG56983.1"/>
    <property type="molecule type" value="Genomic_DNA"/>
</dbReference>
<comment type="caution">
    <text evidence="2">The sequence shown here is derived from an EMBL/GenBank/DDBJ whole genome shotgun (WGS) entry which is preliminary data.</text>
</comment>
<sequence>MRRPGPARPARAPRRTTLLTAAATLAAALAAVTLPATATTAATATATARATAGAASTATVDARPARPRTHRVVRRAVAFPLTNTEDALLPLDCGDGTEHLVRGRLVGPRGGVAATGGVLRVHVLVHDAGTGGWFWDAPAPDGVGYATALARRGETALVLDRLGYDRSPLADGDATCLAAQAHQLHQVVQRLRSGSFRVAGETNPAHAAHVVVHGHGTGATVAELEAATYDDTDGLVLMSSPTAPPTAFALEQGRAQVLACAAGGDYAPFGSDAAAFSRLLFASAPERVRRAALRLRNETPCGDVESLVPTVARAAVSAGSVEVPVLLLTGARDSRVRPLSAAEAGLLFRRSEELTVRTVAGAGSALPLERGADRVRGTVLRWLARR</sequence>
<dbReference type="GO" id="GO:0016787">
    <property type="term" value="F:hydrolase activity"/>
    <property type="evidence" value="ECO:0007669"/>
    <property type="project" value="UniProtKB-KW"/>
</dbReference>
<gene>
    <name evidence="2" type="ORF">BJ989_003287</name>
</gene>
<evidence type="ECO:0000256" key="1">
    <source>
        <dbReference type="SAM" id="SignalP"/>
    </source>
</evidence>
<dbReference type="InterPro" id="IPR006311">
    <property type="entry name" value="TAT_signal"/>
</dbReference>
<dbReference type="SUPFAM" id="SSF53474">
    <property type="entry name" value="alpha/beta-Hydrolases"/>
    <property type="match status" value="1"/>
</dbReference>
<feature type="signal peptide" evidence="1">
    <location>
        <begin position="1"/>
        <end position="38"/>
    </location>
</feature>
<dbReference type="Proteomes" id="UP000544110">
    <property type="component" value="Unassembled WGS sequence"/>
</dbReference>
<dbReference type="RefSeq" id="WP_179519147.1">
    <property type="nucleotide sequence ID" value="NZ_JACCAC010000001.1"/>
</dbReference>
<keyword evidence="1" id="KW-0732">Signal</keyword>
<reference evidence="2 3" key="1">
    <citation type="submission" date="2020-07" db="EMBL/GenBank/DDBJ databases">
        <title>Sequencing the genomes of 1000 actinobacteria strains.</title>
        <authorList>
            <person name="Klenk H.-P."/>
        </authorList>
    </citation>
    <scope>NUCLEOTIDE SEQUENCE [LARGE SCALE GENOMIC DNA]</scope>
    <source>
        <strain evidence="2 3">DSM 24552</strain>
    </source>
</reference>
<accession>A0A7Y9ULZ1</accession>
<evidence type="ECO:0000313" key="3">
    <source>
        <dbReference type="Proteomes" id="UP000544110"/>
    </source>
</evidence>
<dbReference type="Gene3D" id="3.40.50.1820">
    <property type="entry name" value="alpha/beta hydrolase"/>
    <property type="match status" value="1"/>
</dbReference>
<keyword evidence="3" id="KW-1185">Reference proteome</keyword>
<evidence type="ECO:0000313" key="2">
    <source>
        <dbReference type="EMBL" id="NYG56983.1"/>
    </source>
</evidence>
<protein>
    <submittedName>
        <fullName evidence="2">Alpha-beta hydrolase superfamily lysophospholipase</fullName>
    </submittedName>
</protein>
<dbReference type="InterPro" id="IPR029058">
    <property type="entry name" value="AB_hydrolase_fold"/>
</dbReference>
<proteinExistence type="predicted"/>
<dbReference type="PROSITE" id="PS51318">
    <property type="entry name" value="TAT"/>
    <property type="match status" value="1"/>
</dbReference>